<evidence type="ECO:0000256" key="2">
    <source>
        <dbReference type="PROSITE-ProRule" id="PRU00192"/>
    </source>
</evidence>
<dbReference type="Gene3D" id="2.30.29.30">
    <property type="entry name" value="Pleckstrin-homology domain (PH domain)/Phosphotyrosine-binding domain (PTB)"/>
    <property type="match status" value="1"/>
</dbReference>
<evidence type="ECO:0000313" key="5">
    <source>
        <dbReference type="Ensembl" id="ENSOMEP00000019859.1"/>
    </source>
</evidence>
<dbReference type="GO" id="GO:0005856">
    <property type="term" value="C:cytoskeleton"/>
    <property type="evidence" value="ECO:0007669"/>
    <property type="project" value="InterPro"/>
</dbReference>
<keyword evidence="1 2" id="KW-0728">SH3 domain</keyword>
<dbReference type="AlphaFoldDB" id="A0A3B3CRY1"/>
<evidence type="ECO:0000259" key="3">
    <source>
        <dbReference type="PROSITE" id="PS50002"/>
    </source>
</evidence>
<dbReference type="SMART" id="SM00326">
    <property type="entry name" value="SH3"/>
    <property type="match status" value="1"/>
</dbReference>
<dbReference type="PANTHER" id="PTHR22692:SF21">
    <property type="entry name" value="MYOSIN XVA"/>
    <property type="match status" value="1"/>
</dbReference>
<dbReference type="PROSITE" id="PS50002">
    <property type="entry name" value="SH3"/>
    <property type="match status" value="1"/>
</dbReference>
<accession>A0A3B3CRY1</accession>
<dbReference type="Pfam" id="PF07653">
    <property type="entry name" value="SH3_2"/>
    <property type="match status" value="1"/>
</dbReference>
<evidence type="ECO:0000256" key="1">
    <source>
        <dbReference type="ARBA" id="ARBA00022443"/>
    </source>
</evidence>
<dbReference type="SUPFAM" id="SSF50044">
    <property type="entry name" value="SH3-domain"/>
    <property type="match status" value="1"/>
</dbReference>
<dbReference type="GeneTree" id="ENSGT00930000151032"/>
<reference evidence="5" key="2">
    <citation type="submission" date="2025-09" db="UniProtKB">
        <authorList>
            <consortium name="Ensembl"/>
        </authorList>
    </citation>
    <scope>IDENTIFICATION</scope>
</reference>
<dbReference type="Gene3D" id="2.30.30.40">
    <property type="entry name" value="SH3 Domains"/>
    <property type="match status" value="1"/>
</dbReference>
<keyword evidence="6" id="KW-1185">Reference proteome</keyword>
<dbReference type="PANTHER" id="PTHR22692">
    <property type="entry name" value="MYOSIN VII, XV"/>
    <property type="match status" value="1"/>
</dbReference>
<dbReference type="Pfam" id="PF00784">
    <property type="entry name" value="MyTH4"/>
    <property type="match status" value="1"/>
</dbReference>
<dbReference type="STRING" id="30732.ENSOMEP00000019859"/>
<dbReference type="InterPro" id="IPR001452">
    <property type="entry name" value="SH3_domain"/>
</dbReference>
<dbReference type="InterPro" id="IPR036028">
    <property type="entry name" value="SH3-like_dom_sf"/>
</dbReference>
<feature type="domain" description="MyTH4" evidence="4">
    <location>
        <begin position="227"/>
        <end position="383"/>
    </location>
</feature>
<sequence length="636" mass="71977">MLKNKRVGVLVSRDLPTEEEVIQTQLHRKTMVAMAKDSWEIYFSRLFPASGSVGTGVQVLSVSHKGIKLLKLVKSGSSASDYFRVLRPYSYSDILFVSIPSNNMLEFNLTNEKLILFSAKAPQVKHLIDYFLTELKKDSEYMVAVRNYITENRAHLSFHKGDIIRLQHMKGLEAGWRFGAVYGKSGVFPSEHVRPVAAPDFLVLPPERVEPRDRHGRVAASAAIAVAMGSAVAAHELDISTESPIQESLIDFSDSGMNRFMGDFPMKGQTEQDLVATILRLSGDHGLMKDEAYCQVMKQVTTNTSSKPDSCQRGWRLMYILTAFHRCSEVMKPFLLKFLQDASENPGMAYQGIAKASEQNLKRTFQYGGRAQYPNTMELKAMLAGRSSKRQLFLLPGGIERHLKIKTCSVASDVIEELCFEMGLQRLEALDEYAVFLVTHKGNSNSFNRPLKNQYFRQVPLFVLKNNLWFRRVIWSLALKLDNELYVTMLYNQVVYKGNKRSSWKCVCEGMLCYVWGSVCAKNMCSLSMCLEKSLEFFKLFRKTLLRLFSPGLVSAFPMFGSSFFYIQSSNSSTIQAPCILAVNLNGLHFLNKDTHVRCMRTCKCTRTDPHSTGSTFQHQLAKHVSGSCYCMAWLL</sequence>
<dbReference type="InterPro" id="IPR011993">
    <property type="entry name" value="PH-like_dom_sf"/>
</dbReference>
<dbReference type="InterPro" id="IPR000857">
    <property type="entry name" value="MyTH4_dom"/>
</dbReference>
<dbReference type="InterPro" id="IPR038185">
    <property type="entry name" value="MyTH4_dom_sf"/>
</dbReference>
<organism evidence="5 6">
    <name type="scientific">Oryzias melastigma</name>
    <name type="common">Marine medaka</name>
    <dbReference type="NCBI Taxonomy" id="30732"/>
    <lineage>
        <taxon>Eukaryota</taxon>
        <taxon>Metazoa</taxon>
        <taxon>Chordata</taxon>
        <taxon>Craniata</taxon>
        <taxon>Vertebrata</taxon>
        <taxon>Euteleostomi</taxon>
        <taxon>Actinopterygii</taxon>
        <taxon>Neopterygii</taxon>
        <taxon>Teleostei</taxon>
        <taxon>Neoteleostei</taxon>
        <taxon>Acanthomorphata</taxon>
        <taxon>Ovalentaria</taxon>
        <taxon>Atherinomorphae</taxon>
        <taxon>Beloniformes</taxon>
        <taxon>Adrianichthyidae</taxon>
        <taxon>Oryziinae</taxon>
        <taxon>Oryzias</taxon>
    </lineage>
</organism>
<proteinExistence type="predicted"/>
<evidence type="ECO:0000259" key="4">
    <source>
        <dbReference type="PROSITE" id="PS51016"/>
    </source>
</evidence>
<feature type="domain" description="SH3" evidence="3">
    <location>
        <begin position="137"/>
        <end position="198"/>
    </location>
</feature>
<dbReference type="Proteomes" id="UP000261560">
    <property type="component" value="Unplaced"/>
</dbReference>
<dbReference type="Ensembl" id="ENSOMET00000029201.1">
    <property type="protein sequence ID" value="ENSOMEP00000019859.1"/>
    <property type="gene ID" value="ENSOMEG00000021686.1"/>
</dbReference>
<name>A0A3B3CRY1_ORYME</name>
<protein>
    <recommendedName>
        <fullName evidence="7">Myosin XVAb</fullName>
    </recommendedName>
</protein>
<reference evidence="5" key="1">
    <citation type="submission" date="2025-08" db="UniProtKB">
        <authorList>
            <consortium name="Ensembl"/>
        </authorList>
    </citation>
    <scope>IDENTIFICATION</scope>
</reference>
<evidence type="ECO:0008006" key="7">
    <source>
        <dbReference type="Google" id="ProtNLM"/>
    </source>
</evidence>
<evidence type="ECO:0000313" key="6">
    <source>
        <dbReference type="Proteomes" id="UP000261560"/>
    </source>
</evidence>
<dbReference type="Gene3D" id="1.25.40.530">
    <property type="entry name" value="MyTH4 domain"/>
    <property type="match status" value="1"/>
</dbReference>
<dbReference type="SMART" id="SM00139">
    <property type="entry name" value="MyTH4"/>
    <property type="match status" value="1"/>
</dbReference>
<dbReference type="PROSITE" id="PS51016">
    <property type="entry name" value="MYTH4"/>
    <property type="match status" value="1"/>
</dbReference>
<dbReference type="InterPro" id="IPR051567">
    <property type="entry name" value="Unconventional_Myosin_ATPase"/>
</dbReference>
<dbReference type="OMA" id="FLRRVMW"/>
<dbReference type="PaxDb" id="30732-ENSOMEP00000019859"/>